<protein>
    <submittedName>
        <fullName evidence="2">Uncharacterized protein</fullName>
    </submittedName>
</protein>
<evidence type="ECO:0000256" key="1">
    <source>
        <dbReference type="SAM" id="MobiDB-lite"/>
    </source>
</evidence>
<accession>A0A7L7LB48</accession>
<gene>
    <name evidence="2" type="ORF">HUW48_18850</name>
</gene>
<feature type="region of interest" description="Disordered" evidence="1">
    <location>
        <begin position="58"/>
        <end position="79"/>
    </location>
</feature>
<name>A0A7L7LB48_9BACT</name>
<reference evidence="2 3" key="1">
    <citation type="submission" date="2020-08" db="EMBL/GenBank/DDBJ databases">
        <title>Adhaeribacter dokdonensis sp. nov., isolated from the rhizosphere of Elymus tsukushiensis, a plant native to the Dokdo Islands, Republic of Korea.</title>
        <authorList>
            <person name="Ghim S.Y."/>
        </authorList>
    </citation>
    <scope>NUCLEOTIDE SEQUENCE [LARGE SCALE GENOMIC DNA]</scope>
    <source>
        <strain evidence="2 3">KUDC8001</strain>
    </source>
</reference>
<proteinExistence type="predicted"/>
<dbReference type="EMBL" id="CP055153">
    <property type="protein sequence ID" value="QMU29957.1"/>
    <property type="molecule type" value="Genomic_DNA"/>
</dbReference>
<evidence type="ECO:0000313" key="3">
    <source>
        <dbReference type="Proteomes" id="UP000514509"/>
    </source>
</evidence>
<sequence>MATANITEILKTLEEASANKELLNALTTSLDKYLATQKSELENLEQILERAKSGDLKVKKRGGYRGRRKKGQEENGNNG</sequence>
<dbReference type="AlphaFoldDB" id="A0A7L7LB48"/>
<keyword evidence="3" id="KW-1185">Reference proteome</keyword>
<dbReference type="KEGG" id="add:HUW48_18850"/>
<organism evidence="2 3">
    <name type="scientific">Adhaeribacter radiodurans</name>
    <dbReference type="NCBI Taxonomy" id="2745197"/>
    <lineage>
        <taxon>Bacteria</taxon>
        <taxon>Pseudomonadati</taxon>
        <taxon>Bacteroidota</taxon>
        <taxon>Cytophagia</taxon>
        <taxon>Cytophagales</taxon>
        <taxon>Hymenobacteraceae</taxon>
        <taxon>Adhaeribacter</taxon>
    </lineage>
</organism>
<feature type="compositionally biased region" description="Basic residues" evidence="1">
    <location>
        <begin position="58"/>
        <end position="70"/>
    </location>
</feature>
<evidence type="ECO:0000313" key="2">
    <source>
        <dbReference type="EMBL" id="QMU29957.1"/>
    </source>
</evidence>
<dbReference type="Proteomes" id="UP000514509">
    <property type="component" value="Chromosome"/>
</dbReference>
<dbReference type="RefSeq" id="WP_182412416.1">
    <property type="nucleotide sequence ID" value="NZ_CP055153.1"/>
</dbReference>